<dbReference type="GeneID" id="115944709"/>
<reference evidence="4" key="1">
    <citation type="submission" date="2025-08" db="UniProtKB">
        <authorList>
            <consortium name="RefSeq"/>
        </authorList>
    </citation>
    <scope>IDENTIFICATION</scope>
    <source>
        <tissue evidence="4">Liver</tissue>
    </source>
</reference>
<feature type="compositionally biased region" description="Low complexity" evidence="1">
    <location>
        <begin position="123"/>
        <end position="139"/>
    </location>
</feature>
<name>A0A7F8RSZ3_LEPWE</name>
<keyword evidence="3" id="KW-1185">Reference proteome</keyword>
<feature type="compositionally biased region" description="Polar residues" evidence="1">
    <location>
        <begin position="111"/>
        <end position="122"/>
    </location>
</feature>
<dbReference type="PANTHER" id="PTHR45876:SF1">
    <property type="entry name" value="RHO GTPASE-ACTIVATING PROTEIN 39"/>
    <property type="match status" value="1"/>
</dbReference>
<dbReference type="PANTHER" id="PTHR45876">
    <property type="entry name" value="FI04035P"/>
    <property type="match status" value="1"/>
</dbReference>
<dbReference type="InterPro" id="IPR036020">
    <property type="entry name" value="WW_dom_sf"/>
</dbReference>
<dbReference type="KEGG" id="lww:115944709"/>
<evidence type="ECO:0000313" key="3">
    <source>
        <dbReference type="Proteomes" id="UP000245341"/>
    </source>
</evidence>
<feature type="region of interest" description="Disordered" evidence="1">
    <location>
        <begin position="111"/>
        <end position="172"/>
    </location>
</feature>
<evidence type="ECO:0000313" key="4">
    <source>
        <dbReference type="RefSeq" id="XP_030896582.1"/>
    </source>
</evidence>
<dbReference type="SMART" id="SM00456">
    <property type="entry name" value="WW"/>
    <property type="match status" value="2"/>
</dbReference>
<dbReference type="InterPro" id="IPR001202">
    <property type="entry name" value="WW_dom"/>
</dbReference>
<evidence type="ECO:0000259" key="2">
    <source>
        <dbReference type="PROSITE" id="PS50020"/>
    </source>
</evidence>
<dbReference type="GO" id="GO:0005096">
    <property type="term" value="F:GTPase activator activity"/>
    <property type="evidence" value="ECO:0007669"/>
    <property type="project" value="TreeGrafter"/>
</dbReference>
<evidence type="ECO:0000256" key="1">
    <source>
        <dbReference type="SAM" id="MobiDB-lite"/>
    </source>
</evidence>
<dbReference type="RefSeq" id="XP_030896582.1">
    <property type="nucleotide sequence ID" value="XM_031040722.1"/>
</dbReference>
<dbReference type="PROSITE" id="PS50020">
    <property type="entry name" value="WW_DOMAIN_2"/>
    <property type="match status" value="1"/>
</dbReference>
<dbReference type="FunFam" id="2.20.70.10:FF:000022">
    <property type="entry name" value="Rho GTPase activating protein 39"/>
    <property type="match status" value="1"/>
</dbReference>
<gene>
    <name evidence="4" type="primary">LOC115944709</name>
</gene>
<feature type="compositionally biased region" description="Basic and acidic residues" evidence="1">
    <location>
        <begin position="1"/>
        <end position="15"/>
    </location>
</feature>
<feature type="region of interest" description="Disordered" evidence="1">
    <location>
        <begin position="1"/>
        <end position="21"/>
    </location>
</feature>
<protein>
    <submittedName>
        <fullName evidence="4">Rho GTPase-activating protein 39-like</fullName>
    </submittedName>
</protein>
<accession>A0A7F8RSZ3</accession>
<dbReference type="GO" id="GO:0005737">
    <property type="term" value="C:cytoplasm"/>
    <property type="evidence" value="ECO:0007669"/>
    <property type="project" value="TreeGrafter"/>
</dbReference>
<dbReference type="Gene3D" id="2.20.70.10">
    <property type="match status" value="1"/>
</dbReference>
<dbReference type="SUPFAM" id="SSF51045">
    <property type="entry name" value="WW domain"/>
    <property type="match status" value="1"/>
</dbReference>
<dbReference type="OrthoDB" id="9390560at2759"/>
<proteinExistence type="predicted"/>
<dbReference type="Proteomes" id="UP000245341">
    <property type="component" value="Unplaced"/>
</dbReference>
<feature type="domain" description="WW" evidence="2">
    <location>
        <begin position="63"/>
        <end position="97"/>
    </location>
</feature>
<dbReference type="AlphaFoldDB" id="A0A7F8RSZ3"/>
<organism evidence="3 4">
    <name type="scientific">Leptonychotes weddellii</name>
    <name type="common">Weddell seal</name>
    <name type="synonym">Otaria weddellii</name>
    <dbReference type="NCBI Taxonomy" id="9713"/>
    <lineage>
        <taxon>Eukaryota</taxon>
        <taxon>Metazoa</taxon>
        <taxon>Chordata</taxon>
        <taxon>Craniata</taxon>
        <taxon>Vertebrata</taxon>
        <taxon>Euteleostomi</taxon>
        <taxon>Mammalia</taxon>
        <taxon>Eutheria</taxon>
        <taxon>Laurasiatheria</taxon>
        <taxon>Carnivora</taxon>
        <taxon>Caniformia</taxon>
        <taxon>Pinnipedia</taxon>
        <taxon>Phocidae</taxon>
        <taxon>Monachinae</taxon>
        <taxon>Lobodontini</taxon>
        <taxon>Leptonychotes</taxon>
    </lineage>
</organism>
<sequence>MSQTRDYECESHDAGVQEPRISGSSTRLEWVEIIEPRTRERMYANLVTGECVWDPPAGVRIKRTSENQWWELFDPNTSRFYYYSASTQRTVWHRPQDCDIIPLAKLQTLKQNTESPRASAENSPGRGSGVSREGSTSSSLEPEPDAGEKAQEPSGRTSRQATFGALKDESGRDGVSPWKGYFSFQGTERSLMTLHHCIPKWLPCKIISLPWWHILGWPALGPYIGHTPEVRGQRGGGWAGLRRLGDFWALPPESGAAPGEVGEPQG</sequence>